<evidence type="ECO:0000313" key="1">
    <source>
        <dbReference type="EMBL" id="MZL31710.1"/>
    </source>
</evidence>
<dbReference type="GO" id="GO:0006355">
    <property type="term" value="P:regulation of DNA-templated transcription"/>
    <property type="evidence" value="ECO:0007669"/>
    <property type="project" value="InterPro"/>
</dbReference>
<evidence type="ECO:0000313" key="2">
    <source>
        <dbReference type="Proteomes" id="UP000477285"/>
    </source>
</evidence>
<organism evidence="1 2">
    <name type="scientific">Blautia wexlerae</name>
    <dbReference type="NCBI Taxonomy" id="418240"/>
    <lineage>
        <taxon>Bacteria</taxon>
        <taxon>Bacillati</taxon>
        <taxon>Bacillota</taxon>
        <taxon>Clostridia</taxon>
        <taxon>Lachnospirales</taxon>
        <taxon>Lachnospiraceae</taxon>
        <taxon>Blautia</taxon>
    </lineage>
</organism>
<dbReference type="InterPro" id="IPR010985">
    <property type="entry name" value="Ribbon_hlx_hlx"/>
</dbReference>
<dbReference type="Proteomes" id="UP000477285">
    <property type="component" value="Unassembled WGS sequence"/>
</dbReference>
<dbReference type="EMBL" id="WWVQ01000001">
    <property type="protein sequence ID" value="MZL31710.1"/>
    <property type="molecule type" value="Genomic_DNA"/>
</dbReference>
<dbReference type="SUPFAM" id="SSF47598">
    <property type="entry name" value="Ribbon-helix-helix"/>
    <property type="match status" value="1"/>
</dbReference>
<dbReference type="Gene3D" id="1.10.1220.10">
    <property type="entry name" value="Met repressor-like"/>
    <property type="match status" value="1"/>
</dbReference>
<accession>A0A6L8SWQ0</accession>
<dbReference type="InterPro" id="IPR013321">
    <property type="entry name" value="Arc_rbn_hlx_hlx"/>
</dbReference>
<name>A0A6L8SWQ0_9FIRM</name>
<comment type="caution">
    <text evidence="1">The sequence shown here is derived from an EMBL/GenBank/DDBJ whole genome shotgun (WGS) entry which is preliminary data.</text>
</comment>
<dbReference type="RefSeq" id="WP_161233196.1">
    <property type="nucleotide sequence ID" value="NZ_WWVI01000001.1"/>
</dbReference>
<dbReference type="AlphaFoldDB" id="A0A6L8SWQ0"/>
<proteinExistence type="predicted"/>
<reference evidence="1 2" key="1">
    <citation type="journal article" date="2019" name="Nat. Med.">
        <title>A library of human gut bacterial isolates paired with longitudinal multiomics data enables mechanistic microbiome research.</title>
        <authorList>
            <person name="Poyet M."/>
            <person name="Groussin M."/>
            <person name="Gibbons S.M."/>
            <person name="Avila-Pacheco J."/>
            <person name="Jiang X."/>
            <person name="Kearney S.M."/>
            <person name="Perrotta A.R."/>
            <person name="Berdy B."/>
            <person name="Zhao S."/>
            <person name="Lieberman T.D."/>
            <person name="Swanson P.K."/>
            <person name="Smith M."/>
            <person name="Roesemann S."/>
            <person name="Alexander J.E."/>
            <person name="Rich S.A."/>
            <person name="Livny J."/>
            <person name="Vlamakis H."/>
            <person name="Clish C."/>
            <person name="Bullock K."/>
            <person name="Deik A."/>
            <person name="Scott J."/>
            <person name="Pierce K.A."/>
            <person name="Xavier R.J."/>
            <person name="Alm E.J."/>
        </authorList>
    </citation>
    <scope>NUCLEOTIDE SEQUENCE [LARGE SCALE GENOMIC DNA]</scope>
    <source>
        <strain evidence="1 2">BIOML-A1</strain>
    </source>
</reference>
<protein>
    <submittedName>
        <fullName evidence="1">Uncharacterized protein</fullName>
    </submittedName>
</protein>
<gene>
    <name evidence="1" type="ORF">GT728_00490</name>
</gene>
<sequence>MSKIKFTTTIDENLLEQIKILAIKEKCSVASILEKLISDYLKSNSEGK</sequence>